<dbReference type="EMBL" id="CP048113">
    <property type="protein sequence ID" value="QHS61900.1"/>
    <property type="molecule type" value="Genomic_DNA"/>
</dbReference>
<feature type="compositionally biased region" description="Pro residues" evidence="1">
    <location>
        <begin position="30"/>
        <end position="51"/>
    </location>
</feature>
<protein>
    <submittedName>
        <fullName evidence="2">Uncharacterized protein</fullName>
    </submittedName>
</protein>
<proteinExistence type="predicted"/>
<feature type="region of interest" description="Disordered" evidence="1">
    <location>
        <begin position="1"/>
        <end position="114"/>
    </location>
</feature>
<gene>
    <name evidence="2" type="ORF">GWR21_20520</name>
</gene>
<feature type="compositionally biased region" description="Basic and acidic residues" evidence="1">
    <location>
        <begin position="53"/>
        <end position="88"/>
    </location>
</feature>
<evidence type="ECO:0000313" key="2">
    <source>
        <dbReference type="EMBL" id="QHS61900.1"/>
    </source>
</evidence>
<evidence type="ECO:0000313" key="3">
    <source>
        <dbReference type="Proteomes" id="UP000476411"/>
    </source>
</evidence>
<dbReference type="RefSeq" id="WP_162333559.1">
    <property type="nucleotide sequence ID" value="NZ_CP048113.1"/>
</dbReference>
<dbReference type="Proteomes" id="UP000476411">
    <property type="component" value="Chromosome"/>
</dbReference>
<organism evidence="2 3">
    <name type="scientific">Chitinophaga agri</name>
    <dbReference type="NCBI Taxonomy" id="2703787"/>
    <lineage>
        <taxon>Bacteria</taxon>
        <taxon>Pseudomonadati</taxon>
        <taxon>Bacteroidota</taxon>
        <taxon>Chitinophagia</taxon>
        <taxon>Chitinophagales</taxon>
        <taxon>Chitinophagaceae</taxon>
        <taxon>Chitinophaga</taxon>
    </lineage>
</organism>
<name>A0A6B9ZHL8_9BACT</name>
<keyword evidence="3" id="KW-1185">Reference proteome</keyword>
<evidence type="ECO:0000256" key="1">
    <source>
        <dbReference type="SAM" id="MobiDB-lite"/>
    </source>
</evidence>
<sequence>MQYYHTVTAGSPNPGGVPEKQPIPQEEPPRPNNPEVTPPPPPPGPPPPVPNEIPDHDIKRSPPDPKAENERAVLIAEQDREDVQERSPELFPDSTIMETGHSYDEEDAKVIPEE</sequence>
<dbReference type="AlphaFoldDB" id="A0A6B9ZHL8"/>
<dbReference type="KEGG" id="chih:GWR21_20520"/>
<reference evidence="2 3" key="1">
    <citation type="submission" date="2020-01" db="EMBL/GenBank/DDBJ databases">
        <title>Complete genome sequence of Chitinophaga sp. H33E-04 isolated from quinoa roots.</title>
        <authorList>
            <person name="Weon H.-Y."/>
            <person name="Lee S.A."/>
        </authorList>
    </citation>
    <scope>NUCLEOTIDE SEQUENCE [LARGE SCALE GENOMIC DNA]</scope>
    <source>
        <strain evidence="2 3">H33E-04</strain>
    </source>
</reference>
<accession>A0A6B9ZHL8</accession>